<dbReference type="SUPFAM" id="SSF51206">
    <property type="entry name" value="cAMP-binding domain-like"/>
    <property type="match status" value="1"/>
</dbReference>
<dbReference type="InterPro" id="IPR036390">
    <property type="entry name" value="WH_DNA-bd_sf"/>
</dbReference>
<dbReference type="InterPro" id="IPR018490">
    <property type="entry name" value="cNMP-bd_dom_sf"/>
</dbReference>
<dbReference type="SMART" id="SM00100">
    <property type="entry name" value="cNMP"/>
    <property type="match status" value="1"/>
</dbReference>
<protein>
    <submittedName>
        <fullName evidence="7">Crp/Fnr family transcriptional regulator</fullName>
    </submittedName>
</protein>
<dbReference type="PANTHER" id="PTHR24567:SF74">
    <property type="entry name" value="HTH-TYPE TRANSCRIPTIONAL REGULATOR ARCR"/>
    <property type="match status" value="1"/>
</dbReference>
<dbReference type="Proteomes" id="UP000249522">
    <property type="component" value="Unassembled WGS sequence"/>
</dbReference>
<evidence type="ECO:0000256" key="3">
    <source>
        <dbReference type="ARBA" id="ARBA00023159"/>
    </source>
</evidence>
<dbReference type="SMART" id="SM00419">
    <property type="entry name" value="HTH_CRP"/>
    <property type="match status" value="1"/>
</dbReference>
<evidence type="ECO:0000259" key="5">
    <source>
        <dbReference type="PROSITE" id="PS50042"/>
    </source>
</evidence>
<dbReference type="Gene3D" id="1.10.10.10">
    <property type="entry name" value="Winged helix-like DNA-binding domain superfamily/Winged helix DNA-binding domain"/>
    <property type="match status" value="1"/>
</dbReference>
<keyword evidence="8" id="KW-1185">Reference proteome</keyword>
<dbReference type="InterPro" id="IPR036388">
    <property type="entry name" value="WH-like_DNA-bd_sf"/>
</dbReference>
<dbReference type="PROSITE" id="PS00042">
    <property type="entry name" value="HTH_CRP_1"/>
    <property type="match status" value="1"/>
</dbReference>
<evidence type="ECO:0000313" key="8">
    <source>
        <dbReference type="Proteomes" id="UP000249522"/>
    </source>
</evidence>
<evidence type="ECO:0000313" key="7">
    <source>
        <dbReference type="EMBL" id="PZD95742.1"/>
    </source>
</evidence>
<gene>
    <name evidence="7" type="ORF">DNH61_13700</name>
</gene>
<dbReference type="GO" id="GO:0003677">
    <property type="term" value="F:DNA binding"/>
    <property type="evidence" value="ECO:0007669"/>
    <property type="project" value="UniProtKB-KW"/>
</dbReference>
<dbReference type="InterPro" id="IPR014710">
    <property type="entry name" value="RmlC-like_jellyroll"/>
</dbReference>
<dbReference type="InterPro" id="IPR000595">
    <property type="entry name" value="cNMP-bd_dom"/>
</dbReference>
<reference evidence="7 8" key="1">
    <citation type="submission" date="2018-06" db="EMBL/GenBank/DDBJ databases">
        <title>Paenibacillus imtechensis sp. nov.</title>
        <authorList>
            <person name="Pinnaka A.K."/>
            <person name="Singh H."/>
            <person name="Kaur M."/>
        </authorList>
    </citation>
    <scope>NUCLEOTIDE SEQUENCE [LARGE SCALE GENOMIC DNA]</scope>
    <source>
        <strain evidence="7 8">SMB1</strain>
    </source>
</reference>
<comment type="caution">
    <text evidence="7">The sequence shown here is derived from an EMBL/GenBank/DDBJ whole genome shotgun (WGS) entry which is preliminary data.</text>
</comment>
<dbReference type="SUPFAM" id="SSF46785">
    <property type="entry name" value="Winged helix' DNA-binding domain"/>
    <property type="match status" value="1"/>
</dbReference>
<organism evidence="7 8">
    <name type="scientific">Paenibacillus sambharensis</name>
    <dbReference type="NCBI Taxonomy" id="1803190"/>
    <lineage>
        <taxon>Bacteria</taxon>
        <taxon>Bacillati</taxon>
        <taxon>Bacillota</taxon>
        <taxon>Bacilli</taxon>
        <taxon>Bacillales</taxon>
        <taxon>Paenibacillaceae</taxon>
        <taxon>Paenibacillus</taxon>
    </lineage>
</organism>
<keyword evidence="4" id="KW-0804">Transcription</keyword>
<keyword evidence="2" id="KW-0238">DNA-binding</keyword>
<evidence type="ECO:0000256" key="1">
    <source>
        <dbReference type="ARBA" id="ARBA00023015"/>
    </source>
</evidence>
<keyword evidence="3" id="KW-0010">Activator</keyword>
<name>A0A2W1LLA6_9BACL</name>
<dbReference type="GO" id="GO:0003700">
    <property type="term" value="F:DNA-binding transcription factor activity"/>
    <property type="evidence" value="ECO:0007669"/>
    <property type="project" value="InterPro"/>
</dbReference>
<dbReference type="Pfam" id="PF13545">
    <property type="entry name" value="HTH_Crp_2"/>
    <property type="match status" value="1"/>
</dbReference>
<dbReference type="InterPro" id="IPR050397">
    <property type="entry name" value="Env_Response_Regulators"/>
</dbReference>
<proteinExistence type="predicted"/>
<dbReference type="GO" id="GO:0005829">
    <property type="term" value="C:cytosol"/>
    <property type="evidence" value="ECO:0007669"/>
    <property type="project" value="TreeGrafter"/>
</dbReference>
<dbReference type="InterPro" id="IPR012318">
    <property type="entry name" value="HTH_CRP"/>
</dbReference>
<dbReference type="CDD" id="cd00092">
    <property type="entry name" value="HTH_CRP"/>
    <property type="match status" value="1"/>
</dbReference>
<evidence type="ECO:0000256" key="2">
    <source>
        <dbReference type="ARBA" id="ARBA00023125"/>
    </source>
</evidence>
<dbReference type="Pfam" id="PF00027">
    <property type="entry name" value="cNMP_binding"/>
    <property type="match status" value="1"/>
</dbReference>
<dbReference type="Gene3D" id="2.60.120.10">
    <property type="entry name" value="Jelly Rolls"/>
    <property type="match status" value="1"/>
</dbReference>
<dbReference type="PROSITE" id="PS50042">
    <property type="entry name" value="CNMP_BINDING_3"/>
    <property type="match status" value="1"/>
</dbReference>
<dbReference type="OrthoDB" id="9812325at2"/>
<dbReference type="PROSITE" id="PS51063">
    <property type="entry name" value="HTH_CRP_2"/>
    <property type="match status" value="1"/>
</dbReference>
<dbReference type="PRINTS" id="PR00034">
    <property type="entry name" value="HTHCRP"/>
</dbReference>
<feature type="domain" description="HTH crp-type" evidence="6">
    <location>
        <begin position="150"/>
        <end position="223"/>
    </location>
</feature>
<feature type="domain" description="Cyclic nucleotide-binding" evidence="5">
    <location>
        <begin position="16"/>
        <end position="136"/>
    </location>
</feature>
<dbReference type="AlphaFoldDB" id="A0A2W1LLA6"/>
<accession>A0A2W1LLA6</accession>
<dbReference type="InterPro" id="IPR018335">
    <property type="entry name" value="Tscrpt_reg_HTH_Crp-type_CS"/>
</dbReference>
<sequence length="230" mass="26120">MAGAGNAKEILQQVPMFRDLSEDELEQLSWYAISRTYKKKSVIFSEGTDKEAVFFIQSGLVKTFKTDENGHEHIVSFLKKGDMFPHTGLFNPHPYPATAETIVPTVLLALPVKPFEQFLMQSTGVAIKIMRVMSEKLHELQGKLQELTGQDVQNRGQLFLLKLAENYGRETDGHIHIKIPMTHQDMASAIGTTRETVNRLLNQLRKEGILETSRSGFIVHDLEALKQWRE</sequence>
<dbReference type="CDD" id="cd00038">
    <property type="entry name" value="CAP_ED"/>
    <property type="match status" value="1"/>
</dbReference>
<evidence type="ECO:0000256" key="4">
    <source>
        <dbReference type="ARBA" id="ARBA00023163"/>
    </source>
</evidence>
<dbReference type="EMBL" id="QKRB01000044">
    <property type="protein sequence ID" value="PZD95742.1"/>
    <property type="molecule type" value="Genomic_DNA"/>
</dbReference>
<keyword evidence="1" id="KW-0805">Transcription regulation</keyword>
<dbReference type="PANTHER" id="PTHR24567">
    <property type="entry name" value="CRP FAMILY TRANSCRIPTIONAL REGULATORY PROTEIN"/>
    <property type="match status" value="1"/>
</dbReference>
<evidence type="ECO:0000259" key="6">
    <source>
        <dbReference type="PROSITE" id="PS51063"/>
    </source>
</evidence>